<keyword evidence="2" id="KW-1185">Reference proteome</keyword>
<evidence type="ECO:0000313" key="2">
    <source>
        <dbReference type="Proteomes" id="UP000308730"/>
    </source>
</evidence>
<comment type="caution">
    <text evidence="1">The sequence shown here is derived from an EMBL/GenBank/DDBJ whole genome shotgun (WGS) entry which is preliminary data.</text>
</comment>
<accession>A0A4V3XI41</accession>
<gene>
    <name evidence="1" type="ORF">EUX98_g6377</name>
</gene>
<sequence length="245" mass="26306">MEGDLLHIKSLETNLPHFGHNLDNLNGKISFDDLFLQTTNSHINVASVDALTATAQTTNAHIVGNFTTTKELTLTTTNGLISANVEMRNAVSSRIPTKLTMSTSNGPLTSNIDLITDSPDHKGGAYIVKARTTNDPLTIGFPTSPSATHLTLSGKTSNAPATVNLHSRYEGAFHLQTSSSSSMFVHYKEGAVDPEGLGRDRVMDITRRTRGALEGTTTWGRNSVAKKWSDVEVKTTNGPVSLAVM</sequence>
<name>A0A4V3XI41_9APHY</name>
<reference evidence="1 2" key="1">
    <citation type="submission" date="2019-02" db="EMBL/GenBank/DDBJ databases">
        <title>Genome sequencing of the rare red list fungi Antrodiella citrinella (Flaviporus citrinellus).</title>
        <authorList>
            <person name="Buettner E."/>
            <person name="Kellner H."/>
        </authorList>
    </citation>
    <scope>NUCLEOTIDE SEQUENCE [LARGE SCALE GENOMIC DNA]</scope>
    <source>
        <strain evidence="1 2">DSM 108506</strain>
    </source>
</reference>
<protein>
    <submittedName>
        <fullName evidence="1">Uncharacterized protein</fullName>
    </submittedName>
</protein>
<evidence type="ECO:0000313" key="1">
    <source>
        <dbReference type="EMBL" id="THH27813.1"/>
    </source>
</evidence>
<organism evidence="1 2">
    <name type="scientific">Antrodiella citrinella</name>
    <dbReference type="NCBI Taxonomy" id="2447956"/>
    <lineage>
        <taxon>Eukaryota</taxon>
        <taxon>Fungi</taxon>
        <taxon>Dikarya</taxon>
        <taxon>Basidiomycota</taxon>
        <taxon>Agaricomycotina</taxon>
        <taxon>Agaricomycetes</taxon>
        <taxon>Polyporales</taxon>
        <taxon>Steccherinaceae</taxon>
        <taxon>Antrodiella</taxon>
    </lineage>
</organism>
<dbReference type="AlphaFoldDB" id="A0A4V3XI41"/>
<dbReference type="EMBL" id="SGPM01000223">
    <property type="protein sequence ID" value="THH27813.1"/>
    <property type="molecule type" value="Genomic_DNA"/>
</dbReference>
<dbReference type="Proteomes" id="UP000308730">
    <property type="component" value="Unassembled WGS sequence"/>
</dbReference>
<dbReference type="OrthoDB" id="5570013at2759"/>
<proteinExistence type="predicted"/>